<dbReference type="KEGG" id="smao:CAG99_04500"/>
<dbReference type="AlphaFoldDB" id="A0A1W7CUZ4"/>
<evidence type="ECO:0000313" key="2">
    <source>
        <dbReference type="Proteomes" id="UP000194218"/>
    </source>
</evidence>
<name>A0A1W7CUZ4_9ACTN</name>
<dbReference type="Proteomes" id="UP000194218">
    <property type="component" value="Chromosome"/>
</dbReference>
<proteinExistence type="predicted"/>
<gene>
    <name evidence="1" type="ORF">CAG99_04500</name>
</gene>
<protein>
    <submittedName>
        <fullName evidence="1">Uncharacterized protein</fullName>
    </submittedName>
</protein>
<organism evidence="1 2">
    <name type="scientific">Streptomyces marincola</name>
    <dbReference type="NCBI Taxonomy" id="2878388"/>
    <lineage>
        <taxon>Bacteria</taxon>
        <taxon>Bacillati</taxon>
        <taxon>Actinomycetota</taxon>
        <taxon>Actinomycetes</taxon>
        <taxon>Kitasatosporales</taxon>
        <taxon>Streptomycetaceae</taxon>
        <taxon>Streptomyces</taxon>
    </lineage>
</organism>
<accession>A0A1W7CUZ4</accession>
<keyword evidence="2" id="KW-1185">Reference proteome</keyword>
<sequence length="173" mass="18186">MLLSLAALLTACSDEETNYAVPDRICDTSIAPETLQALLPPGNEFEAAPVSMSATVTCEVRIDSTLHIDIIGYAVVGALDPSEHARGLQLENTVEGNWGPAIPAVLADDGAVVSLPCGAGDGTDALLAEIHVYGDHVPEDERRDRVTAFTRSYVTGLAEQLDCDARPAAPDSQ</sequence>
<dbReference type="EMBL" id="CP021121">
    <property type="protein sequence ID" value="ARQ68200.1"/>
    <property type="molecule type" value="Genomic_DNA"/>
</dbReference>
<reference evidence="1 2" key="1">
    <citation type="submission" date="2017-05" db="EMBL/GenBank/DDBJ databases">
        <title>Complete genome sequence of Streptomyces sp. SCSIO 03032 revealed the diverse biosynthetic pathways for its bioactive secondary metabolites.</title>
        <authorList>
            <person name="Ma L."/>
            <person name="Zhu Y."/>
            <person name="Zhang W."/>
            <person name="Zhang G."/>
            <person name="Tian X."/>
            <person name="Zhang S."/>
            <person name="Zhang C."/>
        </authorList>
    </citation>
    <scope>NUCLEOTIDE SEQUENCE [LARGE SCALE GENOMIC DNA]</scope>
    <source>
        <strain evidence="1 2">SCSIO 03032</strain>
    </source>
</reference>
<evidence type="ECO:0000313" key="1">
    <source>
        <dbReference type="EMBL" id="ARQ68200.1"/>
    </source>
</evidence>